<dbReference type="InterPro" id="IPR000595">
    <property type="entry name" value="cNMP-bd_dom"/>
</dbReference>
<reference evidence="3 4" key="1">
    <citation type="submission" date="2006-10" db="EMBL/GenBank/DDBJ databases">
        <title>The Genome Sequence of Batrachochytrium dendrobatidis JEL423.</title>
        <authorList>
            <consortium name="The Broad Institute Genome Sequencing Platform"/>
            <person name="Birren B."/>
            <person name="Lander E."/>
            <person name="Galagan J."/>
            <person name="Cuomo C."/>
            <person name="Devon K."/>
            <person name="Jaffe D."/>
            <person name="Butler J."/>
            <person name="Alvarez P."/>
            <person name="Gnerre S."/>
            <person name="Grabherr M."/>
            <person name="Kleber M."/>
            <person name="Mauceli E."/>
            <person name="Brockman W."/>
            <person name="Young S."/>
            <person name="LaButti K."/>
            <person name="Sykes S."/>
            <person name="DeCaprio D."/>
            <person name="Crawford M."/>
            <person name="Koehrsen M."/>
            <person name="Engels R."/>
            <person name="Montgomery P."/>
            <person name="Pearson M."/>
            <person name="Howarth C."/>
            <person name="Larson L."/>
            <person name="White J."/>
            <person name="O'Leary S."/>
            <person name="Kodira C."/>
            <person name="Zeng Q."/>
            <person name="Yandava C."/>
            <person name="Alvarado L."/>
            <person name="Longcore J."/>
            <person name="James T."/>
        </authorList>
    </citation>
    <scope>NUCLEOTIDE SEQUENCE [LARGE SCALE GENOMIC DNA]</scope>
    <source>
        <strain evidence="3 4">JEL423</strain>
    </source>
</reference>
<evidence type="ECO:0000313" key="3">
    <source>
        <dbReference type="EMBL" id="OAJ40332.1"/>
    </source>
</evidence>
<sequence length="858" mass="96894">MQCTPISTKLVALSETHVAPSLTELDLLENTPQFEELKKSSYIPQYHHHTLDLIQPTPHHPIERENCLPMPLTLNENHSQPGKFNEASDSKEDWPINHALQNPNMPHSAVKSSSNSPSYSRSKLLEPVIISPRSSCSTSPKSKKSPLMMPLSSAQKSPKPNNAYLGMNSPIQGQSPSYSDSKSKSHKVPKLPSLYYLTHNLVQQPENSADSRSPTSQFKPYSAHLFEQVDKPMEDCVTLVESESSVKIGSTTLLPSILLATPSKESHILLATDSPNTVVPSSLQLQPDSTLRSLTTKRLAMLNLSSFQKPLSMTERASPWIAAKHDSFQTGERIPSAHEPVKSKSIKDHAHVSAMPMSKIHLSENHEDQDILNDCSIKNKKEVAEALHRPIRQFNVDVVAKMHAKQVAQRIKTAFLVNNSKLQNRVERNVGISKMGRVWVCQKWRLALASTLLGIRMTSEFKNIAKGIQEIQRIPCTNENSLLYILQTYQGHADTHLSAKIKAVCFSKVRSFESLEQLSKLLSLRLQSFAQFSTNNRLQFCRIMQYAQFPVGSLIIKEGHISSSYYIIVSGQVELFIVRDGFRYRLNVLNPGDSFGRLMIREDINTSSVATLMDSEFIYIDKDESSKISVIGDWKHLLVELSKVPHFNMLDTFLSSASGLISVLTFEPNEIIFPEGTDHKMIYWVISGQCSCHKAVPFIQHRVKISASNTKIQFLPCDPNAMTLTQQQLDDGDEIVFNQLSIHDLTSGEHFPDLPFSEEYQWVTTEMFDQHDYAKHLEDQAQSHGFGKTFISVVSSSKVIVASMTCLDYVRLASEKMILDLLRHRMLQTFSISELQKAFIEKRKWEAYKKNLVRDLRK</sequence>
<dbReference type="SMART" id="SM00100">
    <property type="entry name" value="cNMP"/>
    <property type="match status" value="1"/>
</dbReference>
<proteinExistence type="predicted"/>
<reference evidence="3 4" key="2">
    <citation type="submission" date="2016-05" db="EMBL/GenBank/DDBJ databases">
        <title>Lineage-specific infection strategies underlie the spectrum of fungal disease in amphibians.</title>
        <authorList>
            <person name="Cuomo C.A."/>
            <person name="Farrer R.A."/>
            <person name="James T."/>
            <person name="Longcore J."/>
            <person name="Birren B."/>
        </authorList>
    </citation>
    <scope>NUCLEOTIDE SEQUENCE [LARGE SCALE GENOMIC DNA]</scope>
    <source>
        <strain evidence="3 4">JEL423</strain>
    </source>
</reference>
<dbReference type="EMBL" id="DS022304">
    <property type="protein sequence ID" value="OAJ40332.1"/>
    <property type="molecule type" value="Genomic_DNA"/>
</dbReference>
<dbReference type="VEuPathDB" id="FungiDB:BDEG_24078"/>
<organism evidence="3 4">
    <name type="scientific">Batrachochytrium dendrobatidis (strain JEL423)</name>
    <dbReference type="NCBI Taxonomy" id="403673"/>
    <lineage>
        <taxon>Eukaryota</taxon>
        <taxon>Fungi</taxon>
        <taxon>Fungi incertae sedis</taxon>
        <taxon>Chytridiomycota</taxon>
        <taxon>Chytridiomycota incertae sedis</taxon>
        <taxon>Chytridiomycetes</taxon>
        <taxon>Rhizophydiales</taxon>
        <taxon>Rhizophydiales incertae sedis</taxon>
        <taxon>Batrachochytrium</taxon>
    </lineage>
</organism>
<dbReference type="PROSITE" id="PS50042">
    <property type="entry name" value="CNMP_BINDING_3"/>
    <property type="match status" value="1"/>
</dbReference>
<feature type="compositionally biased region" description="Low complexity" evidence="1">
    <location>
        <begin position="108"/>
        <end position="122"/>
    </location>
</feature>
<dbReference type="InterPro" id="IPR018490">
    <property type="entry name" value="cNMP-bd_dom_sf"/>
</dbReference>
<accession>A0A177WKJ3</accession>
<evidence type="ECO:0000259" key="2">
    <source>
        <dbReference type="PROSITE" id="PS50042"/>
    </source>
</evidence>
<evidence type="ECO:0000313" key="4">
    <source>
        <dbReference type="Proteomes" id="UP000077115"/>
    </source>
</evidence>
<name>A0A177WKJ3_BATDL</name>
<gene>
    <name evidence="3" type="ORF">BDEG_24078</name>
</gene>
<dbReference type="Gene3D" id="2.60.120.10">
    <property type="entry name" value="Jelly Rolls"/>
    <property type="match status" value="1"/>
</dbReference>
<dbReference type="PANTHER" id="PTHR23011">
    <property type="entry name" value="CYCLIC NUCLEOTIDE-BINDING DOMAIN CONTAINING PROTEIN"/>
    <property type="match status" value="1"/>
</dbReference>
<dbReference type="CDD" id="cd00038">
    <property type="entry name" value="CAP_ED"/>
    <property type="match status" value="1"/>
</dbReference>
<dbReference type="Pfam" id="PF00027">
    <property type="entry name" value="cNMP_binding"/>
    <property type="match status" value="1"/>
</dbReference>
<feature type="compositionally biased region" description="Basic and acidic residues" evidence="1">
    <location>
        <begin position="86"/>
        <end position="95"/>
    </location>
</feature>
<dbReference type="PANTHER" id="PTHR23011:SF28">
    <property type="entry name" value="CYCLIC NUCLEOTIDE-BINDING DOMAIN CONTAINING PROTEIN"/>
    <property type="match status" value="1"/>
</dbReference>
<feature type="domain" description="Cyclic nucleotide-binding" evidence="2">
    <location>
        <begin position="528"/>
        <end position="612"/>
    </location>
</feature>
<dbReference type="Proteomes" id="UP000077115">
    <property type="component" value="Unassembled WGS sequence"/>
</dbReference>
<dbReference type="OrthoDB" id="417078at2759"/>
<feature type="region of interest" description="Disordered" evidence="1">
    <location>
        <begin position="74"/>
        <end position="187"/>
    </location>
</feature>
<protein>
    <recommendedName>
        <fullName evidence="2">Cyclic nucleotide-binding domain-containing protein</fullName>
    </recommendedName>
</protein>
<feature type="compositionally biased region" description="Low complexity" evidence="1">
    <location>
        <begin position="131"/>
        <end position="153"/>
    </location>
</feature>
<evidence type="ECO:0000256" key="1">
    <source>
        <dbReference type="SAM" id="MobiDB-lite"/>
    </source>
</evidence>
<dbReference type="AlphaFoldDB" id="A0A177WKJ3"/>
<dbReference type="SUPFAM" id="SSF51206">
    <property type="entry name" value="cAMP-binding domain-like"/>
    <property type="match status" value="2"/>
</dbReference>
<dbReference type="STRING" id="403673.A0A177WKJ3"/>
<dbReference type="InterPro" id="IPR014710">
    <property type="entry name" value="RmlC-like_jellyroll"/>
</dbReference>